<accession>A0A183D294</accession>
<gene>
    <name evidence="1" type="ORF">GPUH_LOCUS2835</name>
</gene>
<evidence type="ECO:0000313" key="3">
    <source>
        <dbReference type="WBParaSite" id="GPUH_0000284001-mRNA-1"/>
    </source>
</evidence>
<proteinExistence type="predicted"/>
<reference evidence="1 2" key="2">
    <citation type="submission" date="2018-11" db="EMBL/GenBank/DDBJ databases">
        <authorList>
            <consortium name="Pathogen Informatics"/>
        </authorList>
    </citation>
    <scope>NUCLEOTIDE SEQUENCE [LARGE SCALE GENOMIC DNA]</scope>
</reference>
<dbReference type="Proteomes" id="UP000271098">
    <property type="component" value="Unassembled WGS sequence"/>
</dbReference>
<dbReference type="EMBL" id="UYRT01004520">
    <property type="protein sequence ID" value="VDK36662.1"/>
    <property type="molecule type" value="Genomic_DNA"/>
</dbReference>
<organism evidence="3">
    <name type="scientific">Gongylonema pulchrum</name>
    <dbReference type="NCBI Taxonomy" id="637853"/>
    <lineage>
        <taxon>Eukaryota</taxon>
        <taxon>Metazoa</taxon>
        <taxon>Ecdysozoa</taxon>
        <taxon>Nematoda</taxon>
        <taxon>Chromadorea</taxon>
        <taxon>Rhabditida</taxon>
        <taxon>Spirurina</taxon>
        <taxon>Spiruromorpha</taxon>
        <taxon>Spiruroidea</taxon>
        <taxon>Gongylonematidae</taxon>
        <taxon>Gongylonema</taxon>
    </lineage>
</organism>
<evidence type="ECO:0000313" key="1">
    <source>
        <dbReference type="EMBL" id="VDK36662.1"/>
    </source>
</evidence>
<sequence>MPREPFVLGSEPLTEIQCRSKVGLCRWDIQSIYDSFIHFDGELVLAYVRESNWPSGTNLQHDLGEQYFQVQISQNIHNCFVPAKREKIYSSWDCLRPCSVKLVVNPIIAAYIRTITVIIVITTTTIIKIITGHTSKQLYTARNSENVGSV</sequence>
<keyword evidence="2" id="KW-1185">Reference proteome</keyword>
<evidence type="ECO:0000313" key="2">
    <source>
        <dbReference type="Proteomes" id="UP000271098"/>
    </source>
</evidence>
<protein>
    <submittedName>
        <fullName evidence="3">DOMON domain-containing protein</fullName>
    </submittedName>
</protein>
<dbReference type="AlphaFoldDB" id="A0A183D294"/>
<name>A0A183D294_9BILA</name>
<reference evidence="3" key="1">
    <citation type="submission" date="2016-06" db="UniProtKB">
        <authorList>
            <consortium name="WormBaseParasite"/>
        </authorList>
    </citation>
    <scope>IDENTIFICATION</scope>
</reference>
<dbReference type="WBParaSite" id="GPUH_0000284001-mRNA-1">
    <property type="protein sequence ID" value="GPUH_0000284001-mRNA-1"/>
    <property type="gene ID" value="GPUH_0000284001"/>
</dbReference>